<name>A0ABT0DYS3_9SPHN</name>
<dbReference type="InterPro" id="IPR013154">
    <property type="entry name" value="ADH-like_N"/>
</dbReference>
<dbReference type="Gene3D" id="3.40.50.720">
    <property type="entry name" value="NAD(P)-binding Rossmann-like Domain"/>
    <property type="match status" value="1"/>
</dbReference>
<dbReference type="Gene3D" id="3.90.180.10">
    <property type="entry name" value="Medium-chain alcohol dehydrogenases, catalytic domain"/>
    <property type="match status" value="1"/>
</dbReference>
<sequence>MAQAWRMVIRETGGPEVIEREDFHPAPPAKGEVLIAQDAIGLNFIDTYHRSGLYSTPLPLTLGVEGAGYVAAVGPGVEGLAVGDKVGAAGGFGAYASHRTVAADRVIKIPAEIGTDEAAAMMLKGMTACFLAEDTLPLQSGQVALVHAAAGGVGSVLVPWLRDKGVAVIAHSGSAEKAAQVEADHSLHCPFTDLAGQVRELTEGNGVDVVYDGVGRDSWTASLASLKRRGMMVSYGNASGPVSPISLLELSRAGSLYVTRPTLFDYIATREELDHVSARLFDRMRRGIVRPHIGQRYALSDVAEAHRALEGRRAIGSTILVPDGD</sequence>
<dbReference type="EMBL" id="JALKHS010000008">
    <property type="protein sequence ID" value="MCK0532169.1"/>
    <property type="molecule type" value="Genomic_DNA"/>
</dbReference>
<evidence type="ECO:0000259" key="3">
    <source>
        <dbReference type="SMART" id="SM00829"/>
    </source>
</evidence>
<dbReference type="RefSeq" id="WP_247232009.1">
    <property type="nucleotide sequence ID" value="NZ_JALKHS010000008.1"/>
</dbReference>
<keyword evidence="5" id="KW-1185">Reference proteome</keyword>
<reference evidence="4 5" key="1">
    <citation type="submission" date="2022-04" db="EMBL/GenBank/DDBJ databases">
        <authorList>
            <person name="Huq M.A."/>
        </authorList>
    </citation>
    <scope>NUCLEOTIDE SEQUENCE [LARGE SCALE GENOMIC DNA]</scope>
    <source>
        <strain evidence="4 5">MAH-33</strain>
    </source>
</reference>
<accession>A0ABT0DYS3</accession>
<dbReference type="Proteomes" id="UP001203512">
    <property type="component" value="Unassembled WGS sequence"/>
</dbReference>
<keyword evidence="1" id="KW-0521">NADP</keyword>
<dbReference type="Pfam" id="PF08240">
    <property type="entry name" value="ADH_N"/>
    <property type="match status" value="1"/>
</dbReference>
<dbReference type="SUPFAM" id="SSF51735">
    <property type="entry name" value="NAD(P)-binding Rossmann-fold domains"/>
    <property type="match status" value="1"/>
</dbReference>
<keyword evidence="2" id="KW-0560">Oxidoreductase</keyword>
<evidence type="ECO:0000256" key="1">
    <source>
        <dbReference type="ARBA" id="ARBA00022857"/>
    </source>
</evidence>
<dbReference type="InterPro" id="IPR020843">
    <property type="entry name" value="ER"/>
</dbReference>
<feature type="domain" description="Enoyl reductase (ER)" evidence="3">
    <location>
        <begin position="13"/>
        <end position="320"/>
    </location>
</feature>
<protein>
    <submittedName>
        <fullName evidence="4">Quinone oxidoreductase</fullName>
    </submittedName>
</protein>
<dbReference type="PANTHER" id="PTHR48106:SF13">
    <property type="entry name" value="QUINONE OXIDOREDUCTASE-RELATED"/>
    <property type="match status" value="1"/>
</dbReference>
<gene>
    <name evidence="4" type="ORF">MU848_11315</name>
</gene>
<comment type="caution">
    <text evidence="4">The sequence shown here is derived from an EMBL/GenBank/DDBJ whole genome shotgun (WGS) entry which is preliminary data.</text>
</comment>
<evidence type="ECO:0000256" key="2">
    <source>
        <dbReference type="ARBA" id="ARBA00023002"/>
    </source>
</evidence>
<organism evidence="4 5">
    <name type="scientific">Sphingobium agri</name>
    <dbReference type="NCBI Taxonomy" id="2933566"/>
    <lineage>
        <taxon>Bacteria</taxon>
        <taxon>Pseudomonadati</taxon>
        <taxon>Pseudomonadota</taxon>
        <taxon>Alphaproteobacteria</taxon>
        <taxon>Sphingomonadales</taxon>
        <taxon>Sphingomonadaceae</taxon>
        <taxon>Sphingobium</taxon>
    </lineage>
</organism>
<evidence type="ECO:0000313" key="4">
    <source>
        <dbReference type="EMBL" id="MCK0532169.1"/>
    </source>
</evidence>
<dbReference type="InterPro" id="IPR036291">
    <property type="entry name" value="NAD(P)-bd_dom_sf"/>
</dbReference>
<dbReference type="SMART" id="SM00829">
    <property type="entry name" value="PKS_ER"/>
    <property type="match status" value="1"/>
</dbReference>
<dbReference type="SUPFAM" id="SSF50129">
    <property type="entry name" value="GroES-like"/>
    <property type="match status" value="1"/>
</dbReference>
<dbReference type="PANTHER" id="PTHR48106">
    <property type="entry name" value="QUINONE OXIDOREDUCTASE PIG3-RELATED"/>
    <property type="match status" value="1"/>
</dbReference>
<proteinExistence type="predicted"/>
<dbReference type="CDD" id="cd05286">
    <property type="entry name" value="QOR2"/>
    <property type="match status" value="1"/>
</dbReference>
<evidence type="ECO:0000313" key="5">
    <source>
        <dbReference type="Proteomes" id="UP001203512"/>
    </source>
</evidence>
<dbReference type="Pfam" id="PF13602">
    <property type="entry name" value="ADH_zinc_N_2"/>
    <property type="match status" value="1"/>
</dbReference>
<dbReference type="InterPro" id="IPR047618">
    <property type="entry name" value="QOR-like"/>
</dbReference>
<dbReference type="InterPro" id="IPR011032">
    <property type="entry name" value="GroES-like_sf"/>
</dbReference>